<protein>
    <submittedName>
        <fullName evidence="3">B12-binding domain-containing protein</fullName>
    </submittedName>
</protein>
<proteinExistence type="predicted"/>
<evidence type="ECO:0000259" key="2">
    <source>
        <dbReference type="PROSITE" id="PS51332"/>
    </source>
</evidence>
<feature type="domain" description="B12-binding" evidence="2">
    <location>
        <begin position="194"/>
        <end position="323"/>
    </location>
</feature>
<evidence type="ECO:0000313" key="4">
    <source>
        <dbReference type="Proteomes" id="UP001595420"/>
    </source>
</evidence>
<comment type="caution">
    <text evidence="3">The sequence shown here is derived from an EMBL/GenBank/DDBJ whole genome shotgun (WGS) entry which is preliminary data.</text>
</comment>
<dbReference type="Proteomes" id="UP001595420">
    <property type="component" value="Unassembled WGS sequence"/>
</dbReference>
<dbReference type="InterPro" id="IPR006158">
    <property type="entry name" value="Cobalamin-bd"/>
</dbReference>
<accession>A0ABV7C372</accession>
<dbReference type="CDD" id="cd02065">
    <property type="entry name" value="B12-binding_like"/>
    <property type="match status" value="1"/>
</dbReference>
<feature type="region of interest" description="Disordered" evidence="1">
    <location>
        <begin position="1"/>
        <end position="63"/>
    </location>
</feature>
<dbReference type="PROSITE" id="PS51332">
    <property type="entry name" value="B12_BINDING"/>
    <property type="match status" value="1"/>
</dbReference>
<evidence type="ECO:0000313" key="3">
    <source>
        <dbReference type="EMBL" id="MFC3002655.1"/>
    </source>
</evidence>
<sequence length="323" mass="34536">MSAKPMMAAQHTAEIAGQVQEAGHGPRPGHGLDTTAGAPAADRRAPPASPRAPPQKARPANAERRRVALLARTLETEVIPRLVLSRREANSPAYIDSPGTSMPRDEDVSVVTGLAMQGDLGGALAYVGGLTARGMPLDRVYLYLLAPVARRLGEMWEQDRCDFTAVTIGLCCLQQVVLENSPAFQPRLGRADVDRRVLLAPVPGEQHSFGLLMVGEFFRRQGWEVASGTGTTVKELAAVVRRQWFAAVGFSLACEDRLEVLATAIREVRRASRNPQIGVLVGGRVFNDRPELAALVGADATAADGQQAALKAETLLALLAREA</sequence>
<dbReference type="RefSeq" id="WP_216838750.1">
    <property type="nucleotide sequence ID" value="NZ_JAFNJS010000007.1"/>
</dbReference>
<name>A0ABV7C372_9PROT</name>
<evidence type="ECO:0000256" key="1">
    <source>
        <dbReference type="SAM" id="MobiDB-lite"/>
    </source>
</evidence>
<reference evidence="4" key="1">
    <citation type="journal article" date="2019" name="Int. J. Syst. Evol. Microbiol.">
        <title>The Global Catalogue of Microorganisms (GCM) 10K type strain sequencing project: providing services to taxonomists for standard genome sequencing and annotation.</title>
        <authorList>
            <consortium name="The Broad Institute Genomics Platform"/>
            <consortium name="The Broad Institute Genome Sequencing Center for Infectious Disease"/>
            <person name="Wu L."/>
            <person name="Ma J."/>
        </authorList>
    </citation>
    <scope>NUCLEOTIDE SEQUENCE [LARGE SCALE GENOMIC DNA]</scope>
    <source>
        <strain evidence="4">CGMCC 1.16855</strain>
    </source>
</reference>
<gene>
    <name evidence="3" type="ORF">ACFOD3_22335</name>
</gene>
<dbReference type="EMBL" id="JBHRSB010000007">
    <property type="protein sequence ID" value="MFC3002655.1"/>
    <property type="molecule type" value="Genomic_DNA"/>
</dbReference>
<organism evidence="3 4">
    <name type="scientific">Falsiroseomonas tokyonensis</name>
    <dbReference type="NCBI Taxonomy" id="430521"/>
    <lineage>
        <taxon>Bacteria</taxon>
        <taxon>Pseudomonadati</taxon>
        <taxon>Pseudomonadota</taxon>
        <taxon>Alphaproteobacteria</taxon>
        <taxon>Acetobacterales</taxon>
        <taxon>Roseomonadaceae</taxon>
        <taxon>Falsiroseomonas</taxon>
    </lineage>
</organism>
<keyword evidence="4" id="KW-1185">Reference proteome</keyword>
<dbReference type="Pfam" id="PF02310">
    <property type="entry name" value="B12-binding"/>
    <property type="match status" value="1"/>
</dbReference>